<dbReference type="InterPro" id="IPR004888">
    <property type="entry name" value="Glycoside_hydrolase_63"/>
</dbReference>
<dbReference type="Proteomes" id="UP000677244">
    <property type="component" value="Unassembled WGS sequence"/>
</dbReference>
<accession>A0ABS3Z0A1</accession>
<evidence type="ECO:0000313" key="1">
    <source>
        <dbReference type="EMBL" id="MBO9203095.1"/>
    </source>
</evidence>
<dbReference type="Gene3D" id="1.50.10.10">
    <property type="match status" value="1"/>
</dbReference>
<dbReference type="PANTHER" id="PTHR10412">
    <property type="entry name" value="MANNOSYL-OLIGOSACCHARIDE GLUCOSIDASE"/>
    <property type="match status" value="1"/>
</dbReference>
<reference evidence="1 2" key="1">
    <citation type="submission" date="2021-03" db="EMBL/GenBank/DDBJ databases">
        <title>Assistant Professor.</title>
        <authorList>
            <person name="Huq M.A."/>
        </authorList>
    </citation>
    <scope>NUCLEOTIDE SEQUENCE [LARGE SCALE GENOMIC DNA]</scope>
    <source>
        <strain evidence="1 2">MAH-29</strain>
    </source>
</reference>
<dbReference type="PANTHER" id="PTHR10412:SF10">
    <property type="entry name" value="GLYCOSYL HYDROLASE FAMILY 63 C-TERMINAL DOMAIN-CONTAINING PROTEIN"/>
    <property type="match status" value="1"/>
</dbReference>
<name>A0ABS3Z0A1_9BACT</name>
<gene>
    <name evidence="1" type="ORF">J7I42_22585</name>
</gene>
<comment type="caution">
    <text evidence="1">The sequence shown here is derived from an EMBL/GenBank/DDBJ whole genome shotgun (WGS) entry which is preliminary data.</text>
</comment>
<dbReference type="EMBL" id="JAGHKO010000005">
    <property type="protein sequence ID" value="MBO9203095.1"/>
    <property type="molecule type" value="Genomic_DNA"/>
</dbReference>
<dbReference type="InterPro" id="IPR008928">
    <property type="entry name" value="6-hairpin_glycosidase_sf"/>
</dbReference>
<dbReference type="InterPro" id="IPR012341">
    <property type="entry name" value="6hp_glycosidase-like_sf"/>
</dbReference>
<keyword evidence="2" id="KW-1185">Reference proteome</keyword>
<evidence type="ECO:0000313" key="2">
    <source>
        <dbReference type="Proteomes" id="UP000677244"/>
    </source>
</evidence>
<sequence length="101" mass="11788">MKKIFKRLFDDSEFLSDYGIRTLSKHNEQNPHTMLFNGSHFSVAYTPVESTTDLFGGNSNRRGPIWFPLNYLIIESLQRFHEFYTDDFRIEFPKGSGACLT</sequence>
<protein>
    <recommendedName>
        <fullName evidence="3">Glycosyl hydrolase family 63 C-terminal domain-containing protein</fullName>
    </recommendedName>
</protein>
<organism evidence="1 2">
    <name type="scientific">Niastella soli</name>
    <dbReference type="NCBI Taxonomy" id="2821487"/>
    <lineage>
        <taxon>Bacteria</taxon>
        <taxon>Pseudomonadati</taxon>
        <taxon>Bacteroidota</taxon>
        <taxon>Chitinophagia</taxon>
        <taxon>Chitinophagales</taxon>
        <taxon>Chitinophagaceae</taxon>
        <taxon>Niastella</taxon>
    </lineage>
</organism>
<dbReference type="RefSeq" id="WP_209141148.1">
    <property type="nucleotide sequence ID" value="NZ_JAGHKO010000005.1"/>
</dbReference>
<evidence type="ECO:0008006" key="3">
    <source>
        <dbReference type="Google" id="ProtNLM"/>
    </source>
</evidence>
<dbReference type="SUPFAM" id="SSF48208">
    <property type="entry name" value="Six-hairpin glycosidases"/>
    <property type="match status" value="1"/>
</dbReference>
<proteinExistence type="predicted"/>